<name>A0A4Y3QZH3_STRCI</name>
<gene>
    <name evidence="2" type="ORF">SCA03_33550</name>
</gene>
<proteinExistence type="predicted"/>
<organism evidence="2 3">
    <name type="scientific">Streptomyces cacaoi</name>
    <dbReference type="NCBI Taxonomy" id="1898"/>
    <lineage>
        <taxon>Bacteria</taxon>
        <taxon>Bacillati</taxon>
        <taxon>Actinomycetota</taxon>
        <taxon>Actinomycetes</taxon>
        <taxon>Kitasatosporales</taxon>
        <taxon>Streptomycetaceae</taxon>
        <taxon>Streptomyces</taxon>
    </lineage>
</organism>
<evidence type="ECO:0000313" key="2">
    <source>
        <dbReference type="EMBL" id="GEB50804.1"/>
    </source>
</evidence>
<feature type="region of interest" description="Disordered" evidence="1">
    <location>
        <begin position="1"/>
        <end position="27"/>
    </location>
</feature>
<dbReference type="Pfam" id="PF19458">
    <property type="entry name" value="DUF5995"/>
    <property type="match status" value="1"/>
</dbReference>
<evidence type="ECO:0000256" key="1">
    <source>
        <dbReference type="SAM" id="MobiDB-lite"/>
    </source>
</evidence>
<feature type="compositionally biased region" description="Low complexity" evidence="1">
    <location>
        <begin position="1"/>
        <end position="17"/>
    </location>
</feature>
<dbReference type="EMBL" id="BJMM01000015">
    <property type="protein sequence ID" value="GEB50804.1"/>
    <property type="molecule type" value="Genomic_DNA"/>
</dbReference>
<reference evidence="2 3" key="1">
    <citation type="submission" date="2019-06" db="EMBL/GenBank/DDBJ databases">
        <title>Whole genome shotgun sequence of Streptomyces cacaoi subsp. cacaoi NBRC 12748.</title>
        <authorList>
            <person name="Hosoyama A."/>
            <person name="Uohara A."/>
            <person name="Ohji S."/>
            <person name="Ichikawa N."/>
        </authorList>
    </citation>
    <scope>NUCLEOTIDE SEQUENCE [LARGE SCALE GENOMIC DNA]</scope>
    <source>
        <strain evidence="2 3">NBRC 12748</strain>
    </source>
</reference>
<protein>
    <submittedName>
        <fullName evidence="2">Uncharacterized protein</fullName>
    </submittedName>
</protein>
<keyword evidence="3" id="KW-1185">Reference proteome</keyword>
<sequence>MTTGEQTAARAAQRTAAPSVGQGPARRTAAAARVGRVTAEMRLIGGGLPGRDGIAAFNRMYLTVTEELERRLAAGHFDGRTATAELGAAFAERYLDAVRADTAGHRAPACWRPLFRMRRHPAVHPFQFALAGLNAHLGHDLPLALFDTCRALDLLPDELEGDFERIGDLLTGLEERIREDLMPGPDLLDVADPLTHLAGSWSPERARGGAWAAFRGLWALRAFAPLLEEAAEGLDATVGFAGRCLLTPLRS</sequence>
<dbReference type="Proteomes" id="UP000319210">
    <property type="component" value="Unassembled WGS sequence"/>
</dbReference>
<dbReference type="RefSeq" id="WP_169729645.1">
    <property type="nucleotide sequence ID" value="NZ_BJMM01000015.1"/>
</dbReference>
<accession>A0A4Y3QZH3</accession>
<dbReference type="InterPro" id="IPR046037">
    <property type="entry name" value="DUF5995"/>
</dbReference>
<evidence type="ECO:0000313" key="3">
    <source>
        <dbReference type="Proteomes" id="UP000319210"/>
    </source>
</evidence>
<dbReference type="AlphaFoldDB" id="A0A4Y3QZH3"/>
<comment type="caution">
    <text evidence="2">The sequence shown here is derived from an EMBL/GenBank/DDBJ whole genome shotgun (WGS) entry which is preliminary data.</text>
</comment>